<feature type="domain" description="DUF112" evidence="2">
    <location>
        <begin position="13"/>
        <end position="434"/>
    </location>
</feature>
<evidence type="ECO:0000256" key="1">
    <source>
        <dbReference type="SAM" id="Phobius"/>
    </source>
</evidence>
<gene>
    <name evidence="3" type="ORF">ACFQ19_00360</name>
</gene>
<feature type="transmembrane region" description="Helical" evidence="1">
    <location>
        <begin position="131"/>
        <end position="152"/>
    </location>
</feature>
<dbReference type="PANTHER" id="PTHR35342:SF5">
    <property type="entry name" value="TRICARBOXYLIC TRANSPORT PROTEIN"/>
    <property type="match status" value="1"/>
</dbReference>
<dbReference type="Proteomes" id="UP001597041">
    <property type="component" value="Unassembled WGS sequence"/>
</dbReference>
<feature type="transmembrane region" description="Helical" evidence="1">
    <location>
        <begin position="53"/>
        <end position="75"/>
    </location>
</feature>
<feature type="transmembrane region" description="Helical" evidence="1">
    <location>
        <begin position="12"/>
        <end position="41"/>
    </location>
</feature>
<keyword evidence="1" id="KW-1133">Transmembrane helix</keyword>
<dbReference type="InterPro" id="IPR002823">
    <property type="entry name" value="DUF112_TM"/>
</dbReference>
<dbReference type="PANTHER" id="PTHR35342">
    <property type="entry name" value="TRICARBOXYLIC TRANSPORT PROTEIN"/>
    <property type="match status" value="1"/>
</dbReference>
<feature type="transmembrane region" description="Helical" evidence="1">
    <location>
        <begin position="385"/>
        <end position="403"/>
    </location>
</feature>
<dbReference type="Pfam" id="PF01970">
    <property type="entry name" value="TctA"/>
    <property type="match status" value="1"/>
</dbReference>
<evidence type="ECO:0000259" key="2">
    <source>
        <dbReference type="Pfam" id="PF01970"/>
    </source>
</evidence>
<keyword evidence="1" id="KW-0472">Membrane</keyword>
<proteinExistence type="predicted"/>
<feature type="transmembrane region" description="Helical" evidence="1">
    <location>
        <begin position="159"/>
        <end position="177"/>
    </location>
</feature>
<comment type="caution">
    <text evidence="3">The sequence shown here is derived from an EMBL/GenBank/DDBJ whole genome shotgun (WGS) entry which is preliminary data.</text>
</comment>
<name>A0ABW3N9U3_9BACI</name>
<keyword evidence="1" id="KW-0812">Transmembrane</keyword>
<accession>A0ABW3N9U3</accession>
<reference evidence="4" key="1">
    <citation type="journal article" date="2019" name="Int. J. Syst. Evol. Microbiol.">
        <title>The Global Catalogue of Microorganisms (GCM) 10K type strain sequencing project: providing services to taxonomists for standard genome sequencing and annotation.</title>
        <authorList>
            <consortium name="The Broad Institute Genomics Platform"/>
            <consortium name="The Broad Institute Genome Sequencing Center for Infectious Disease"/>
            <person name="Wu L."/>
            <person name="Ma J."/>
        </authorList>
    </citation>
    <scope>NUCLEOTIDE SEQUENCE [LARGE SCALE GENOMIC DNA]</scope>
    <source>
        <strain evidence="4">CCUG 56608</strain>
    </source>
</reference>
<feature type="transmembrane region" description="Helical" evidence="1">
    <location>
        <begin position="247"/>
        <end position="271"/>
    </location>
</feature>
<protein>
    <submittedName>
        <fullName evidence="3">Tripartite tricarboxylate transporter permease</fullName>
    </submittedName>
</protein>
<dbReference type="RefSeq" id="WP_379589870.1">
    <property type="nucleotide sequence ID" value="NZ_JBHTKK010000001.1"/>
</dbReference>
<feature type="transmembrane region" description="Helical" evidence="1">
    <location>
        <begin position="459"/>
        <end position="483"/>
    </location>
</feature>
<feature type="transmembrane region" description="Helical" evidence="1">
    <location>
        <begin position="409"/>
        <end position="438"/>
    </location>
</feature>
<dbReference type="EMBL" id="JBHTKK010000001">
    <property type="protein sequence ID" value="MFD1064464.1"/>
    <property type="molecule type" value="Genomic_DNA"/>
</dbReference>
<sequence>MDTIIQLFQPSVILFMILGSVLGLFIGALPGLTATMGVAVLTPLTFWLEPADGLAMLIAIYCTAIFAGDIPAILVNTPGTPASVVTTFDGYKLTQKGKEGIALGINAIYSGLGGLVSVLFLIVASVPISRFALSFGPAEYFSLAVFGLSIMISVASKSIIKGLISGFIGLFIITIGLDPIMNIPRFTYGYPPLLEGFSFIPVMIGLFGLGEVFSQMLGKKENIKVEKRKVGRIIPTKAERKEVRRPFLVSSVLATFIGAIPGAGGDIASMISWNQNKNMSKGKKKEEYGNGSLGGVTSATVSNNAVIGGAFTTMMTLGLPGDAVTAILIGSLMMYGLDPGPALFTDNIEMVHLIFGLLIIANILVIVIGLLGSNLFSRIMLIKQEIIWVAIIIFCVIGSYAINNSYFDVWVMVIAGIAGFLFKKLDIPLGPLILALILGPMAESNFRRALVISQGDGMMIFLTSPIALILLTVAAVSIVIPIIRKLKAKESL</sequence>
<evidence type="ECO:0000313" key="3">
    <source>
        <dbReference type="EMBL" id="MFD1064464.1"/>
    </source>
</evidence>
<evidence type="ECO:0000313" key="4">
    <source>
        <dbReference type="Proteomes" id="UP001597041"/>
    </source>
</evidence>
<keyword evidence="4" id="KW-1185">Reference proteome</keyword>
<feature type="transmembrane region" description="Helical" evidence="1">
    <location>
        <begin position="350"/>
        <end position="373"/>
    </location>
</feature>
<feature type="transmembrane region" description="Helical" evidence="1">
    <location>
        <begin position="101"/>
        <end position="125"/>
    </location>
</feature>
<organism evidence="3 4">
    <name type="scientific">Oceanobacillus locisalsi</name>
    <dbReference type="NCBI Taxonomy" id="546107"/>
    <lineage>
        <taxon>Bacteria</taxon>
        <taxon>Bacillati</taxon>
        <taxon>Bacillota</taxon>
        <taxon>Bacilli</taxon>
        <taxon>Bacillales</taxon>
        <taxon>Bacillaceae</taxon>
        <taxon>Oceanobacillus</taxon>
    </lineage>
</organism>
<feature type="transmembrane region" description="Helical" evidence="1">
    <location>
        <begin position="197"/>
        <end position="218"/>
    </location>
</feature>